<feature type="compositionally biased region" description="Polar residues" evidence="3">
    <location>
        <begin position="12"/>
        <end position="22"/>
    </location>
</feature>
<dbReference type="GO" id="GO:0003729">
    <property type="term" value="F:mRNA binding"/>
    <property type="evidence" value="ECO:0007669"/>
    <property type="project" value="InterPro"/>
</dbReference>
<evidence type="ECO:0000259" key="4">
    <source>
        <dbReference type="PROSITE" id="PS50102"/>
    </source>
</evidence>
<protein>
    <recommendedName>
        <fullName evidence="4">RRM domain-containing protein</fullName>
    </recommendedName>
</protein>
<organism evidence="5 6">
    <name type="scientific">Coemansia spiralis</name>
    <dbReference type="NCBI Taxonomy" id="417178"/>
    <lineage>
        <taxon>Eukaryota</taxon>
        <taxon>Fungi</taxon>
        <taxon>Fungi incertae sedis</taxon>
        <taxon>Zoopagomycota</taxon>
        <taxon>Kickxellomycotina</taxon>
        <taxon>Kickxellomycetes</taxon>
        <taxon>Kickxellales</taxon>
        <taxon>Kickxellaceae</taxon>
        <taxon>Coemansia</taxon>
    </lineage>
</organism>
<feature type="region of interest" description="Disordered" evidence="3">
    <location>
        <begin position="1"/>
        <end position="64"/>
    </location>
</feature>
<feature type="compositionally biased region" description="Basic and acidic residues" evidence="3">
    <location>
        <begin position="29"/>
        <end position="49"/>
    </location>
</feature>
<dbReference type="EMBL" id="JANBTW010000022">
    <property type="protein sequence ID" value="KAJ2678278.1"/>
    <property type="molecule type" value="Genomic_DNA"/>
</dbReference>
<reference evidence="5" key="1">
    <citation type="submission" date="2022-07" db="EMBL/GenBank/DDBJ databases">
        <title>Phylogenomic reconstructions and comparative analyses of Kickxellomycotina fungi.</title>
        <authorList>
            <person name="Reynolds N.K."/>
            <person name="Stajich J.E."/>
            <person name="Barry K."/>
            <person name="Grigoriev I.V."/>
            <person name="Crous P."/>
            <person name="Smith M.E."/>
        </authorList>
    </citation>
    <scope>NUCLEOTIDE SEQUENCE</scope>
    <source>
        <strain evidence="5">NRRL 3115</strain>
    </source>
</reference>
<dbReference type="InterPro" id="IPR000504">
    <property type="entry name" value="RRM_dom"/>
</dbReference>
<dbReference type="PROSITE" id="PS50102">
    <property type="entry name" value="RRM"/>
    <property type="match status" value="1"/>
</dbReference>
<evidence type="ECO:0000256" key="2">
    <source>
        <dbReference type="PROSITE-ProRule" id="PRU00176"/>
    </source>
</evidence>
<dbReference type="Proteomes" id="UP001151518">
    <property type="component" value="Unassembled WGS sequence"/>
</dbReference>
<evidence type="ECO:0000313" key="6">
    <source>
        <dbReference type="Proteomes" id="UP001151518"/>
    </source>
</evidence>
<comment type="caution">
    <text evidence="5">The sequence shown here is derived from an EMBL/GenBank/DDBJ whole genome shotgun (WGS) entry which is preliminary data.</text>
</comment>
<dbReference type="SUPFAM" id="SSF54928">
    <property type="entry name" value="RNA-binding domain, RBD"/>
    <property type="match status" value="1"/>
</dbReference>
<name>A0A9W8G886_9FUNG</name>
<feature type="domain" description="RRM" evidence="4">
    <location>
        <begin position="200"/>
        <end position="278"/>
    </location>
</feature>
<dbReference type="InterPro" id="IPR035979">
    <property type="entry name" value="RBD_domain_sf"/>
</dbReference>
<gene>
    <name evidence="5" type="ORF">GGI25_002450</name>
</gene>
<dbReference type="CDD" id="cd12383">
    <property type="entry name" value="RRM_RBM42"/>
    <property type="match status" value="1"/>
</dbReference>
<evidence type="ECO:0000256" key="1">
    <source>
        <dbReference type="ARBA" id="ARBA00022884"/>
    </source>
</evidence>
<evidence type="ECO:0000313" key="5">
    <source>
        <dbReference type="EMBL" id="KAJ2678278.1"/>
    </source>
</evidence>
<dbReference type="InterPro" id="IPR012677">
    <property type="entry name" value="Nucleotide-bd_a/b_plait_sf"/>
</dbReference>
<dbReference type="PANTHER" id="PTHR47640">
    <property type="entry name" value="TRNA SELENOCYSTEINE 1-ASSOCIATED PROTEIN 1-RELATED-RELATED"/>
    <property type="match status" value="1"/>
</dbReference>
<dbReference type="Pfam" id="PF00076">
    <property type="entry name" value="RRM_1"/>
    <property type="match status" value="1"/>
</dbReference>
<sequence>MLPSRSRIQTKRILQNPRSVALSSAPVLNKDKQRGSDEPKDKQVQETKPKSTKGSITHAQTAERNVYRPEIGSSYSDGAALSDQQQYTYVTDESGYTWLYDTLCGQYYYYDGTLGAYVLYNQQGNSSNGYNGAQFYGAATEASITAVQIQEDTVSVSTAKGDEHISEKKGKQHSNRRIVRMAGGQVWEDTTLDDWPTNDYRLFAGDLGPEVTSEMLQQAFGKFRTLQRTHVVADKKTGKSRGYGFLSFGDADDFLAAWKEFNGKYIGSRPIKLRKSTWKDRNADIRKVKRVDKRAFLDFKQGKK</sequence>
<dbReference type="InterPro" id="IPR050825">
    <property type="entry name" value="RBM42_RBP45_47-like"/>
</dbReference>
<feature type="compositionally biased region" description="Polar residues" evidence="3">
    <location>
        <begin position="52"/>
        <end position="63"/>
    </location>
</feature>
<dbReference type="OrthoDB" id="1749473at2759"/>
<accession>A0A9W8G886</accession>
<dbReference type="InterPro" id="IPR034215">
    <property type="entry name" value="RBM42_RRM"/>
</dbReference>
<keyword evidence="1 2" id="KW-0694">RNA-binding</keyword>
<proteinExistence type="predicted"/>
<dbReference type="SMART" id="SM00360">
    <property type="entry name" value="RRM"/>
    <property type="match status" value="1"/>
</dbReference>
<dbReference type="AlphaFoldDB" id="A0A9W8G886"/>
<dbReference type="PANTHER" id="PTHR47640:SF11">
    <property type="entry name" value="RNA-BINDING PROTEIN 42"/>
    <property type="match status" value="1"/>
</dbReference>
<dbReference type="Gene3D" id="3.30.70.330">
    <property type="match status" value="1"/>
</dbReference>
<evidence type="ECO:0000256" key="3">
    <source>
        <dbReference type="SAM" id="MobiDB-lite"/>
    </source>
</evidence>